<keyword evidence="6 7" id="KW-0472">Membrane</keyword>
<keyword evidence="9" id="KW-0614">Plasmid</keyword>
<dbReference type="KEGG" id="scy:SCATT_p16460"/>
<dbReference type="GO" id="GO:0005886">
    <property type="term" value="C:plasma membrane"/>
    <property type="evidence" value="ECO:0007669"/>
    <property type="project" value="UniProtKB-SubCell"/>
</dbReference>
<gene>
    <name evidence="9" type="ordered locus">SCATT_p16460</name>
</gene>
<dbReference type="CDD" id="cd06261">
    <property type="entry name" value="TM_PBP2"/>
    <property type="match status" value="1"/>
</dbReference>
<proteinExistence type="inferred from homology"/>
<sequence>MRQTLARDFVHTLRANGASESSIVLRHALRNAAVPVVTVIGLVFVSLLNGTVLVEAVFAMPGLGGLAVQSTTEHDLPVLQGVAVAFTLVVVATNLVVDLAYGRLNPKVRVP</sequence>
<dbReference type="PROSITE" id="PS50928">
    <property type="entry name" value="ABC_TM1"/>
    <property type="match status" value="1"/>
</dbReference>
<evidence type="ECO:0000256" key="2">
    <source>
        <dbReference type="ARBA" id="ARBA00022448"/>
    </source>
</evidence>
<dbReference type="PANTHER" id="PTHR43163:SF6">
    <property type="entry name" value="DIPEPTIDE TRANSPORT SYSTEM PERMEASE PROTEIN DPPB-RELATED"/>
    <property type="match status" value="1"/>
</dbReference>
<keyword evidence="2 7" id="KW-0813">Transport</keyword>
<feature type="transmembrane region" description="Helical" evidence="7">
    <location>
        <begin position="78"/>
        <end position="101"/>
    </location>
</feature>
<accession>G8XHK2</accession>
<evidence type="ECO:0000256" key="4">
    <source>
        <dbReference type="ARBA" id="ARBA00022692"/>
    </source>
</evidence>
<protein>
    <submittedName>
        <fullName evidence="9">Binding-protein-dependent transport systems inner membrane component</fullName>
    </submittedName>
</protein>
<comment type="subcellular location">
    <subcellularLocation>
        <location evidence="1 7">Cell membrane</location>
        <topology evidence="1 7">Multi-pass membrane protein</topology>
    </subcellularLocation>
</comment>
<dbReference type="Pfam" id="PF00528">
    <property type="entry name" value="BPD_transp_1"/>
    <property type="match status" value="1"/>
</dbReference>
<evidence type="ECO:0000256" key="6">
    <source>
        <dbReference type="ARBA" id="ARBA00023136"/>
    </source>
</evidence>
<comment type="similarity">
    <text evidence="7">Belongs to the binding-protein-dependent transport system permease family.</text>
</comment>
<keyword evidence="5 7" id="KW-1133">Transmembrane helix</keyword>
<feature type="transmembrane region" description="Helical" evidence="7">
    <location>
        <begin position="32"/>
        <end position="58"/>
    </location>
</feature>
<evidence type="ECO:0000313" key="10">
    <source>
        <dbReference type="Proteomes" id="UP000007842"/>
    </source>
</evidence>
<evidence type="ECO:0000256" key="5">
    <source>
        <dbReference type="ARBA" id="ARBA00022989"/>
    </source>
</evidence>
<dbReference type="Proteomes" id="UP000007842">
    <property type="component" value="Plasmid pSCATT"/>
</dbReference>
<dbReference type="RefSeq" id="WP_014627143.1">
    <property type="nucleotide sequence ID" value="NC_016113.1"/>
</dbReference>
<evidence type="ECO:0000256" key="3">
    <source>
        <dbReference type="ARBA" id="ARBA00022475"/>
    </source>
</evidence>
<dbReference type="OrthoDB" id="9778910at2"/>
<dbReference type="Gene3D" id="1.10.3720.10">
    <property type="entry name" value="MetI-like"/>
    <property type="match status" value="1"/>
</dbReference>
<evidence type="ECO:0000313" key="9">
    <source>
        <dbReference type="EMBL" id="AEW99839.1"/>
    </source>
</evidence>
<organism evidence="9 10">
    <name type="scientific">Streptantibioticus cattleyicolor (strain ATCC 35852 / DSM 46488 / JCM 4925 / NBRC 14057 / NRRL 8057)</name>
    <name type="common">Streptomyces cattleya</name>
    <dbReference type="NCBI Taxonomy" id="1003195"/>
    <lineage>
        <taxon>Bacteria</taxon>
        <taxon>Bacillati</taxon>
        <taxon>Actinomycetota</taxon>
        <taxon>Actinomycetes</taxon>
        <taxon>Kitasatosporales</taxon>
        <taxon>Streptomycetaceae</taxon>
        <taxon>Streptantibioticus</taxon>
    </lineage>
</organism>
<reference evidence="10" key="1">
    <citation type="submission" date="2011-12" db="EMBL/GenBank/DDBJ databases">
        <title>Complete genome sequence of Streptomyces cattleya strain DSM 46488.</title>
        <authorList>
            <person name="Ou H.-Y."/>
            <person name="Li P."/>
            <person name="Zhao C."/>
            <person name="O'Hagan D."/>
            <person name="Deng Z."/>
        </authorList>
    </citation>
    <scope>NUCLEOTIDE SEQUENCE [LARGE SCALE GENOMIC DNA]</scope>
    <source>
        <strain evidence="10">ATCC 35852 / DSM 46488 / JCM 4925 / NBRC 14057 / NRRL 8057</strain>
        <plasmid evidence="10">Plasmid pSCATT</plasmid>
    </source>
</reference>
<keyword evidence="3" id="KW-1003">Cell membrane</keyword>
<feature type="domain" description="ABC transmembrane type-1" evidence="8">
    <location>
        <begin position="1"/>
        <end position="101"/>
    </location>
</feature>
<dbReference type="EMBL" id="CP003229">
    <property type="protein sequence ID" value="AEW99839.1"/>
    <property type="molecule type" value="Genomic_DNA"/>
</dbReference>
<dbReference type="AlphaFoldDB" id="G8XHK2"/>
<keyword evidence="4 7" id="KW-0812">Transmembrane</keyword>
<name>G8XHK2_STREN</name>
<dbReference type="GO" id="GO:0055085">
    <property type="term" value="P:transmembrane transport"/>
    <property type="evidence" value="ECO:0007669"/>
    <property type="project" value="InterPro"/>
</dbReference>
<dbReference type="PANTHER" id="PTHR43163">
    <property type="entry name" value="DIPEPTIDE TRANSPORT SYSTEM PERMEASE PROTEIN DPPB-RELATED"/>
    <property type="match status" value="1"/>
</dbReference>
<geneLocation type="plasmid" evidence="9 10">
    <name>pSCATT</name>
</geneLocation>
<dbReference type="InterPro" id="IPR035906">
    <property type="entry name" value="MetI-like_sf"/>
</dbReference>
<evidence type="ECO:0000259" key="8">
    <source>
        <dbReference type="PROSITE" id="PS50928"/>
    </source>
</evidence>
<evidence type="ECO:0000256" key="7">
    <source>
        <dbReference type="RuleBase" id="RU363032"/>
    </source>
</evidence>
<dbReference type="InterPro" id="IPR000515">
    <property type="entry name" value="MetI-like"/>
</dbReference>
<dbReference type="HOGENOM" id="CLU_036879_3_2_11"/>
<dbReference type="SUPFAM" id="SSF161098">
    <property type="entry name" value="MetI-like"/>
    <property type="match status" value="1"/>
</dbReference>
<evidence type="ECO:0000256" key="1">
    <source>
        <dbReference type="ARBA" id="ARBA00004651"/>
    </source>
</evidence>
<dbReference type="PATRIC" id="fig|1003195.29.peg.7442"/>
<keyword evidence="10" id="KW-1185">Reference proteome</keyword>